<feature type="domain" description="Zinc knuckle CX2CX4HX4C" evidence="2">
    <location>
        <begin position="182"/>
        <end position="226"/>
    </location>
</feature>
<dbReference type="AlphaFoldDB" id="A0A2N9FCP8"/>
<accession>A0A2N9FCP8</accession>
<dbReference type="InterPro" id="IPR025558">
    <property type="entry name" value="DUF4283"/>
</dbReference>
<evidence type="ECO:0000259" key="1">
    <source>
        <dbReference type="Pfam" id="PF14111"/>
    </source>
</evidence>
<evidence type="ECO:0000313" key="3">
    <source>
        <dbReference type="EMBL" id="SPC84619.1"/>
    </source>
</evidence>
<dbReference type="Pfam" id="PF14111">
    <property type="entry name" value="DUF4283"/>
    <property type="match status" value="1"/>
</dbReference>
<evidence type="ECO:0008006" key="4">
    <source>
        <dbReference type="Google" id="ProtNLM"/>
    </source>
</evidence>
<dbReference type="PANTHER" id="PTHR31286:SF178">
    <property type="entry name" value="DUF4283 DOMAIN-CONTAINING PROTEIN"/>
    <property type="match status" value="1"/>
</dbReference>
<organism evidence="3">
    <name type="scientific">Fagus sylvatica</name>
    <name type="common">Beechnut</name>
    <dbReference type="NCBI Taxonomy" id="28930"/>
    <lineage>
        <taxon>Eukaryota</taxon>
        <taxon>Viridiplantae</taxon>
        <taxon>Streptophyta</taxon>
        <taxon>Embryophyta</taxon>
        <taxon>Tracheophyta</taxon>
        <taxon>Spermatophyta</taxon>
        <taxon>Magnoliopsida</taxon>
        <taxon>eudicotyledons</taxon>
        <taxon>Gunneridae</taxon>
        <taxon>Pentapetalae</taxon>
        <taxon>rosids</taxon>
        <taxon>fabids</taxon>
        <taxon>Fagales</taxon>
        <taxon>Fagaceae</taxon>
        <taxon>Fagus</taxon>
    </lineage>
</organism>
<name>A0A2N9FCP8_FAGSY</name>
<dbReference type="EMBL" id="OIVN01000724">
    <property type="protein sequence ID" value="SPC84619.1"/>
    <property type="molecule type" value="Genomic_DNA"/>
</dbReference>
<gene>
    <name evidence="3" type="ORF">FSB_LOCUS12501</name>
</gene>
<reference evidence="3" key="1">
    <citation type="submission" date="2018-02" db="EMBL/GenBank/DDBJ databases">
        <authorList>
            <person name="Cohen D.B."/>
            <person name="Kent A.D."/>
        </authorList>
    </citation>
    <scope>NUCLEOTIDE SEQUENCE</scope>
</reference>
<feature type="domain" description="DUF4283" evidence="1">
    <location>
        <begin position="38"/>
        <end position="119"/>
    </location>
</feature>
<dbReference type="InterPro" id="IPR025836">
    <property type="entry name" value="Zn_knuckle_CX2CX4HX4C"/>
</dbReference>
<evidence type="ECO:0000259" key="2">
    <source>
        <dbReference type="Pfam" id="PF14392"/>
    </source>
</evidence>
<protein>
    <recommendedName>
        <fullName evidence="4">CCHC-type domain-containing protein</fullName>
    </recommendedName>
</protein>
<dbReference type="InterPro" id="IPR040256">
    <property type="entry name" value="At4g02000-like"/>
</dbReference>
<dbReference type="PANTHER" id="PTHR31286">
    <property type="entry name" value="GLYCINE-RICH CELL WALL STRUCTURAL PROTEIN 1.8-LIKE"/>
    <property type="match status" value="1"/>
</dbReference>
<sequence length="313" mass="36256">MEGEHSSYQLSDIISKTERFSCAENRLELSSNHELPKSFEHTLIGKILSSRNFNSNVVQEIVIKAWNLRRSIKVNMVGRNTFVFAFEHELDMQLAFNRRPWTLKGAHLNLQEWRPDLSWEEVDFSWSTFWIQVHGLPLLWQNQESLERIGKRAGKFKDVDFIGEGNYQCRRYIRIRVDINTTKPLFPSFFLPRPGLNDLWINLKYEKLPKICFRCGLLGHDSRFCDINHKTLSNQFGVKFISYGQWMRTDNDLTPPGIYDRVTNEVGEDTVEVVQPPATDPNSDRVDQVSGGIWIEQQSRGDTVAVDDTGSKG</sequence>
<dbReference type="Pfam" id="PF14392">
    <property type="entry name" value="zf-CCHC_4"/>
    <property type="match status" value="1"/>
</dbReference>
<proteinExistence type="predicted"/>